<dbReference type="PANTHER" id="PTHR10037">
    <property type="entry name" value="VOLTAGE-GATED CATION CHANNEL CALCIUM AND SODIUM"/>
    <property type="match status" value="1"/>
</dbReference>
<keyword evidence="8" id="KW-0732">Signal</keyword>
<dbReference type="GO" id="GO:0001518">
    <property type="term" value="C:voltage-gated sodium channel complex"/>
    <property type="evidence" value="ECO:0007669"/>
    <property type="project" value="TreeGrafter"/>
</dbReference>
<dbReference type="InterPro" id="IPR000177">
    <property type="entry name" value="Apple"/>
</dbReference>
<dbReference type="InterPro" id="IPR043203">
    <property type="entry name" value="VGCC_Ca_Na"/>
</dbReference>
<keyword evidence="6" id="KW-1015">Disulfide bond</keyword>
<protein>
    <recommendedName>
        <fullName evidence="9">Apple domain-containing protein</fullName>
    </recommendedName>
</protein>
<keyword evidence="2 7" id="KW-0812">Transmembrane</keyword>
<feature type="transmembrane region" description="Helical" evidence="7">
    <location>
        <begin position="1015"/>
        <end position="1036"/>
    </location>
</feature>
<dbReference type="InterPro" id="IPR005821">
    <property type="entry name" value="Ion_trans_dom"/>
</dbReference>
<feature type="transmembrane region" description="Helical" evidence="7">
    <location>
        <begin position="951"/>
        <end position="970"/>
    </location>
</feature>
<dbReference type="InterPro" id="IPR027359">
    <property type="entry name" value="Volt_channel_dom_sf"/>
</dbReference>
<evidence type="ECO:0000313" key="10">
    <source>
        <dbReference type="EMBL" id="OLP80698.1"/>
    </source>
</evidence>
<dbReference type="GO" id="GO:0005576">
    <property type="term" value="C:extracellular region"/>
    <property type="evidence" value="ECO:0007669"/>
    <property type="project" value="InterPro"/>
</dbReference>
<evidence type="ECO:0000256" key="2">
    <source>
        <dbReference type="ARBA" id="ARBA00022692"/>
    </source>
</evidence>
<reference evidence="10 11" key="1">
    <citation type="submission" date="2016-02" db="EMBL/GenBank/DDBJ databases">
        <title>Genome analysis of coral dinoflagellate symbionts highlights evolutionary adaptations to a symbiotic lifestyle.</title>
        <authorList>
            <person name="Aranda M."/>
            <person name="Li Y."/>
            <person name="Liew Y.J."/>
            <person name="Baumgarten S."/>
            <person name="Simakov O."/>
            <person name="Wilson M."/>
            <person name="Piel J."/>
            <person name="Ashoor H."/>
            <person name="Bougouffa S."/>
            <person name="Bajic V.B."/>
            <person name="Ryu T."/>
            <person name="Ravasi T."/>
            <person name="Bayer T."/>
            <person name="Micklem G."/>
            <person name="Kim H."/>
            <person name="Bhak J."/>
            <person name="Lajeunesse T.C."/>
            <person name="Voolstra C.R."/>
        </authorList>
    </citation>
    <scope>NUCLEOTIDE SEQUENCE [LARGE SCALE GENOMIC DNA]</scope>
    <source>
        <strain evidence="10 11">CCMP2467</strain>
    </source>
</reference>
<feature type="chain" id="PRO_5011982813" description="Apple domain-containing protein" evidence="8">
    <location>
        <begin position="20"/>
        <end position="1087"/>
    </location>
</feature>
<dbReference type="SUPFAM" id="SSF81324">
    <property type="entry name" value="Voltage-gated potassium channels"/>
    <property type="match status" value="1"/>
</dbReference>
<dbReference type="GO" id="GO:0006508">
    <property type="term" value="P:proteolysis"/>
    <property type="evidence" value="ECO:0007669"/>
    <property type="project" value="InterPro"/>
</dbReference>
<gene>
    <name evidence="10" type="ORF">AK812_SmicGene38855</name>
</gene>
<dbReference type="GO" id="GO:0005248">
    <property type="term" value="F:voltage-gated sodium channel activity"/>
    <property type="evidence" value="ECO:0007669"/>
    <property type="project" value="TreeGrafter"/>
</dbReference>
<dbReference type="Pfam" id="PF00024">
    <property type="entry name" value="PAN_1"/>
    <property type="match status" value="2"/>
</dbReference>
<keyword evidence="3" id="KW-0677">Repeat</keyword>
<sequence length="1087" mass="121305">MVCRAVLFACLVYAGAADGANSCIKNFTTYYDDSTPPVDVGYSDSAVQCQAACAQQAGCDAWTYLSDSQVCWQLPMTPELVLIGNKFGTSGLKNCAPSAAVKAKAALVAEATVTRAPVLYEGGLRPKCSFRGKAFFDSSVKVMNGGAVGSPQDCATSCNSQPTCQFWTFYNNTGACWLQGSNVTQHESEFAVSGPKLCAQAVESDRYESGHNITRAGQLVMMRSIPRPSCSNRGQAYQHATMKTPTYVADANACQYSCQTLSFCTRFTYYINSKGCWLLDDNVTTFASDMAISGPKACSKPIVKELEPAATPGLRATLETGHAQDACKRIGVAYLGNLVSSMVATSSSECQQRCRTSRACDVFTYRLDSNRCLLHGSRAMEQQHPHAVSGPKACLEEFQMLASLPEKAEPDRRLSHLSLASFVLAALVTLSLVVGRLQAGTWADRGAQQTELSLLDPDQAVDEVGAEFAAALHCCRSAWPETGGPSLSKVDGGAAAMAPDIHMTDLEQRLPGKDNLMWSISFWSRVLPSHRCRMTFYDAYLDVLDKAKQDANYWAVRALCQWKVMTEATVHGKELRLVKVSCGFFREASEIPMFERFRYRMLWLVEWRQLLACPSVMAHPVAYDEASQPRGVQNTYFVFETLVSVDRAELAVFTIECTCDAPNPCYLKEPSNWIDMMVVRTPCEQFNVQCVGVPNAHRTDLFGDVYWRRCRLTEEPYLVNGTLVWPEPPLDPSQPRFCGGRYECVSTDTGPLPGYNPWPELFENPLADYGFTGYQTLWSGLLTTFQVVNIDGWVSLMHRFEEPSAAELRRPCFTKKRILKESCQLPVYREACNAWRCPEMARDNRGLILMNLVLAILWHSFDTTVQEDRSELGDSKLKMEAKRMNPKPVITPDIQQMPLHALVWHPVSSVQQLEVELAAAQAFQVLDTELRSMGLKNICYSMITSPWFSRVMNFIILFNALCMCFDIYPPYDDTVLLILDNINFLCSVIFFFEVCIKIMGVGVSFFEDNGNRFDFLLVMLSVVELFLNFRILLMVFQKASRLALFASSDRRDERLLICEEAVTPTLYFSMIVILSTPEKTGSWTLAL</sequence>
<proteinExistence type="predicted"/>
<dbReference type="Proteomes" id="UP000186817">
    <property type="component" value="Unassembled WGS sequence"/>
</dbReference>
<feature type="domain" description="Apple" evidence="9">
    <location>
        <begin position="230"/>
        <end position="298"/>
    </location>
</feature>
<dbReference type="OrthoDB" id="9448935at2759"/>
<evidence type="ECO:0000256" key="4">
    <source>
        <dbReference type="ARBA" id="ARBA00022989"/>
    </source>
</evidence>
<dbReference type="Pfam" id="PF00520">
    <property type="entry name" value="Ion_trans"/>
    <property type="match status" value="1"/>
</dbReference>
<feature type="domain" description="Apple" evidence="9">
    <location>
        <begin position="128"/>
        <end position="198"/>
    </location>
</feature>
<dbReference type="Gene3D" id="3.50.4.10">
    <property type="entry name" value="Hepatocyte Growth Factor"/>
    <property type="match status" value="4"/>
</dbReference>
<organism evidence="10 11">
    <name type="scientific">Symbiodinium microadriaticum</name>
    <name type="common">Dinoflagellate</name>
    <name type="synonym">Zooxanthella microadriatica</name>
    <dbReference type="NCBI Taxonomy" id="2951"/>
    <lineage>
        <taxon>Eukaryota</taxon>
        <taxon>Sar</taxon>
        <taxon>Alveolata</taxon>
        <taxon>Dinophyceae</taxon>
        <taxon>Suessiales</taxon>
        <taxon>Symbiodiniaceae</taxon>
        <taxon>Symbiodinium</taxon>
    </lineage>
</organism>
<feature type="transmembrane region" description="Helical" evidence="7">
    <location>
        <begin position="982"/>
        <end position="1003"/>
    </location>
</feature>
<dbReference type="InterPro" id="IPR003609">
    <property type="entry name" value="Pan_app"/>
</dbReference>
<keyword evidence="5 7" id="KW-0472">Membrane</keyword>
<dbReference type="CDD" id="cd01100">
    <property type="entry name" value="APPLE_Factor_XI_like"/>
    <property type="match status" value="3"/>
</dbReference>
<evidence type="ECO:0000256" key="8">
    <source>
        <dbReference type="SAM" id="SignalP"/>
    </source>
</evidence>
<dbReference type="Pfam" id="PF14295">
    <property type="entry name" value="PAN_4"/>
    <property type="match status" value="2"/>
</dbReference>
<dbReference type="AlphaFoldDB" id="A0A1Q9CCQ0"/>
<evidence type="ECO:0000256" key="5">
    <source>
        <dbReference type="ARBA" id="ARBA00023136"/>
    </source>
</evidence>
<evidence type="ECO:0000256" key="1">
    <source>
        <dbReference type="ARBA" id="ARBA00004141"/>
    </source>
</evidence>
<evidence type="ECO:0000256" key="7">
    <source>
        <dbReference type="SAM" id="Phobius"/>
    </source>
</evidence>
<name>A0A1Q9CCQ0_SYMMI</name>
<comment type="subcellular location">
    <subcellularLocation>
        <location evidence="1">Membrane</location>
        <topology evidence="1">Multi-pass membrane protein</topology>
    </subcellularLocation>
</comment>
<keyword evidence="11" id="KW-1185">Reference proteome</keyword>
<dbReference type="EMBL" id="LSRX01001356">
    <property type="protein sequence ID" value="OLP80698.1"/>
    <property type="molecule type" value="Genomic_DNA"/>
</dbReference>
<dbReference type="SUPFAM" id="SSF57414">
    <property type="entry name" value="Hairpin loop containing domain-like"/>
    <property type="match status" value="3"/>
</dbReference>
<evidence type="ECO:0000256" key="3">
    <source>
        <dbReference type="ARBA" id="ARBA00022737"/>
    </source>
</evidence>
<evidence type="ECO:0000256" key="6">
    <source>
        <dbReference type="ARBA" id="ARBA00023157"/>
    </source>
</evidence>
<dbReference type="PROSITE" id="PS50948">
    <property type="entry name" value="PAN"/>
    <property type="match status" value="3"/>
</dbReference>
<evidence type="ECO:0000313" key="11">
    <source>
        <dbReference type="Proteomes" id="UP000186817"/>
    </source>
</evidence>
<feature type="domain" description="Apple" evidence="9">
    <location>
        <begin position="327"/>
        <end position="394"/>
    </location>
</feature>
<dbReference type="Gene3D" id="1.20.120.350">
    <property type="entry name" value="Voltage-gated potassium channels. Chain C"/>
    <property type="match status" value="1"/>
</dbReference>
<evidence type="ECO:0000259" key="9">
    <source>
        <dbReference type="PROSITE" id="PS50948"/>
    </source>
</evidence>
<keyword evidence="4 7" id="KW-1133">Transmembrane helix</keyword>
<dbReference type="SMART" id="SM00223">
    <property type="entry name" value="APPLE"/>
    <property type="match status" value="4"/>
</dbReference>
<comment type="caution">
    <text evidence="10">The sequence shown here is derived from an EMBL/GenBank/DDBJ whole genome shotgun (WGS) entry which is preliminary data.</text>
</comment>
<accession>A0A1Q9CCQ0</accession>
<dbReference type="PANTHER" id="PTHR10037:SF62">
    <property type="entry name" value="SODIUM CHANNEL PROTEIN 60E"/>
    <property type="match status" value="1"/>
</dbReference>
<feature type="signal peptide" evidence="8">
    <location>
        <begin position="1"/>
        <end position="19"/>
    </location>
</feature>